<keyword evidence="3" id="KW-0325">Glycoprotein</keyword>
<comment type="caution">
    <text evidence="6">The sequence shown here is derived from an EMBL/GenBank/DDBJ whole genome shotgun (WGS) entry which is preliminary data.</text>
</comment>
<keyword evidence="7" id="KW-1185">Reference proteome</keyword>
<dbReference type="Pfam" id="PF00135">
    <property type="entry name" value="COesterase"/>
    <property type="match status" value="1"/>
</dbReference>
<dbReference type="GO" id="GO:0052689">
    <property type="term" value="F:carboxylic ester hydrolase activity"/>
    <property type="evidence" value="ECO:0007669"/>
    <property type="project" value="UniProtKB-KW"/>
</dbReference>
<gene>
    <name evidence="6" type="ORF">O3G_MSEX001516</name>
</gene>
<accession>A0A921YLG3</accession>
<keyword evidence="2" id="KW-1015">Disulfide bond</keyword>
<dbReference type="PROSITE" id="PS00941">
    <property type="entry name" value="CARBOXYLESTERASE_B_2"/>
    <property type="match status" value="1"/>
</dbReference>
<name>A0A921YLG3_MANSE</name>
<proteinExistence type="inferred from homology"/>
<keyword evidence="4" id="KW-0378">Hydrolase</keyword>
<dbReference type="InterPro" id="IPR002018">
    <property type="entry name" value="CarbesteraseB"/>
</dbReference>
<evidence type="ECO:0000313" key="7">
    <source>
        <dbReference type="Proteomes" id="UP000791440"/>
    </source>
</evidence>
<evidence type="ECO:0000256" key="1">
    <source>
        <dbReference type="ARBA" id="ARBA00022487"/>
    </source>
</evidence>
<dbReference type="EMBL" id="JH668282">
    <property type="protein sequence ID" value="KAG6440792.1"/>
    <property type="molecule type" value="Genomic_DNA"/>
</dbReference>
<dbReference type="InterPro" id="IPR019826">
    <property type="entry name" value="Carboxylesterase_B_AS"/>
</dbReference>
<evidence type="ECO:0000256" key="3">
    <source>
        <dbReference type="ARBA" id="ARBA00023180"/>
    </source>
</evidence>
<dbReference type="InterPro" id="IPR019819">
    <property type="entry name" value="Carboxylesterase_B_CS"/>
</dbReference>
<reference evidence="6" key="2">
    <citation type="submission" date="2020-12" db="EMBL/GenBank/DDBJ databases">
        <authorList>
            <person name="Kanost M."/>
        </authorList>
    </citation>
    <scope>NUCLEOTIDE SEQUENCE</scope>
</reference>
<feature type="domain" description="Carboxylesterase type B" evidence="5">
    <location>
        <begin position="3"/>
        <end position="525"/>
    </location>
</feature>
<keyword evidence="1" id="KW-0719">Serine esterase</keyword>
<evidence type="ECO:0000256" key="4">
    <source>
        <dbReference type="RuleBase" id="RU361235"/>
    </source>
</evidence>
<dbReference type="PROSITE" id="PS00122">
    <property type="entry name" value="CARBOXYLESTERASE_B_1"/>
    <property type="match status" value="1"/>
</dbReference>
<dbReference type="AlphaFoldDB" id="A0A921YLG3"/>
<dbReference type="InterPro" id="IPR050309">
    <property type="entry name" value="Type-B_Carboxylest/Lipase"/>
</dbReference>
<evidence type="ECO:0000313" key="6">
    <source>
        <dbReference type="EMBL" id="KAG6440792.1"/>
    </source>
</evidence>
<comment type="similarity">
    <text evidence="4">Belongs to the type-B carboxylesterase/lipase family.</text>
</comment>
<organism evidence="6 7">
    <name type="scientific">Manduca sexta</name>
    <name type="common">Tobacco hawkmoth</name>
    <name type="synonym">Tobacco hornworm</name>
    <dbReference type="NCBI Taxonomy" id="7130"/>
    <lineage>
        <taxon>Eukaryota</taxon>
        <taxon>Metazoa</taxon>
        <taxon>Ecdysozoa</taxon>
        <taxon>Arthropoda</taxon>
        <taxon>Hexapoda</taxon>
        <taxon>Insecta</taxon>
        <taxon>Pterygota</taxon>
        <taxon>Neoptera</taxon>
        <taxon>Endopterygota</taxon>
        <taxon>Lepidoptera</taxon>
        <taxon>Glossata</taxon>
        <taxon>Ditrysia</taxon>
        <taxon>Bombycoidea</taxon>
        <taxon>Sphingidae</taxon>
        <taxon>Sphinginae</taxon>
        <taxon>Sphingini</taxon>
        <taxon>Manduca</taxon>
    </lineage>
</organism>
<protein>
    <recommendedName>
        <fullName evidence="4">Carboxylic ester hydrolase</fullName>
        <ecNumber evidence="4">3.1.1.-</ecNumber>
    </recommendedName>
</protein>
<evidence type="ECO:0000256" key="2">
    <source>
        <dbReference type="ARBA" id="ARBA00023157"/>
    </source>
</evidence>
<dbReference type="EC" id="3.1.1.-" evidence="4"/>
<reference evidence="6" key="1">
    <citation type="journal article" date="2016" name="Insect Biochem. Mol. Biol.">
        <title>Multifaceted biological insights from a draft genome sequence of the tobacco hornworm moth, Manduca sexta.</title>
        <authorList>
            <person name="Kanost M.R."/>
            <person name="Arrese E.L."/>
            <person name="Cao X."/>
            <person name="Chen Y.R."/>
            <person name="Chellapilla S."/>
            <person name="Goldsmith M.R."/>
            <person name="Grosse-Wilde E."/>
            <person name="Heckel D.G."/>
            <person name="Herndon N."/>
            <person name="Jiang H."/>
            <person name="Papanicolaou A."/>
            <person name="Qu J."/>
            <person name="Soulages J.L."/>
            <person name="Vogel H."/>
            <person name="Walters J."/>
            <person name="Waterhouse R.M."/>
            <person name="Ahn S.J."/>
            <person name="Almeida F.C."/>
            <person name="An C."/>
            <person name="Aqrawi P."/>
            <person name="Bretschneider A."/>
            <person name="Bryant W.B."/>
            <person name="Bucks S."/>
            <person name="Chao H."/>
            <person name="Chevignon G."/>
            <person name="Christen J.M."/>
            <person name="Clarke D.F."/>
            <person name="Dittmer N.T."/>
            <person name="Ferguson L.C.F."/>
            <person name="Garavelou S."/>
            <person name="Gordon K.H.J."/>
            <person name="Gunaratna R.T."/>
            <person name="Han Y."/>
            <person name="Hauser F."/>
            <person name="He Y."/>
            <person name="Heidel-Fischer H."/>
            <person name="Hirsh A."/>
            <person name="Hu Y."/>
            <person name="Jiang H."/>
            <person name="Kalra D."/>
            <person name="Klinner C."/>
            <person name="Konig C."/>
            <person name="Kovar C."/>
            <person name="Kroll A.R."/>
            <person name="Kuwar S.S."/>
            <person name="Lee S.L."/>
            <person name="Lehman R."/>
            <person name="Li K."/>
            <person name="Li Z."/>
            <person name="Liang H."/>
            <person name="Lovelace S."/>
            <person name="Lu Z."/>
            <person name="Mansfield J.H."/>
            <person name="McCulloch K.J."/>
            <person name="Mathew T."/>
            <person name="Morton B."/>
            <person name="Muzny D.M."/>
            <person name="Neunemann D."/>
            <person name="Ongeri F."/>
            <person name="Pauchet Y."/>
            <person name="Pu L.L."/>
            <person name="Pyrousis I."/>
            <person name="Rao X.J."/>
            <person name="Redding A."/>
            <person name="Roesel C."/>
            <person name="Sanchez-Gracia A."/>
            <person name="Schaack S."/>
            <person name="Shukla A."/>
            <person name="Tetreau G."/>
            <person name="Wang Y."/>
            <person name="Xiong G.H."/>
            <person name="Traut W."/>
            <person name="Walsh T.K."/>
            <person name="Worley K.C."/>
            <person name="Wu D."/>
            <person name="Wu W."/>
            <person name="Wu Y.Q."/>
            <person name="Zhang X."/>
            <person name="Zou Z."/>
            <person name="Zucker H."/>
            <person name="Briscoe A.D."/>
            <person name="Burmester T."/>
            <person name="Clem R.J."/>
            <person name="Feyereisen R."/>
            <person name="Grimmelikhuijzen C.J.P."/>
            <person name="Hamodrakas S.J."/>
            <person name="Hansson B.S."/>
            <person name="Huguet E."/>
            <person name="Jermiin L.S."/>
            <person name="Lan Q."/>
            <person name="Lehman H.K."/>
            <person name="Lorenzen M."/>
            <person name="Merzendorfer H."/>
            <person name="Michalopoulos I."/>
            <person name="Morton D.B."/>
            <person name="Muthukrishnan S."/>
            <person name="Oakeshott J.G."/>
            <person name="Palmer W."/>
            <person name="Park Y."/>
            <person name="Passarelli A.L."/>
            <person name="Rozas J."/>
            <person name="Schwartz L.M."/>
            <person name="Smith W."/>
            <person name="Southgate A."/>
            <person name="Vilcinskas A."/>
            <person name="Vogt R."/>
            <person name="Wang P."/>
            <person name="Werren J."/>
            <person name="Yu X.Q."/>
            <person name="Zhou J.J."/>
            <person name="Brown S.J."/>
            <person name="Scherer S.E."/>
            <person name="Richards S."/>
            <person name="Blissard G.W."/>
        </authorList>
    </citation>
    <scope>NUCLEOTIDE SEQUENCE</scope>
</reference>
<dbReference type="Proteomes" id="UP000791440">
    <property type="component" value="Unassembled WGS sequence"/>
</dbReference>
<evidence type="ECO:0000259" key="5">
    <source>
        <dbReference type="Pfam" id="PF00135"/>
    </source>
</evidence>
<dbReference type="PANTHER" id="PTHR11559">
    <property type="entry name" value="CARBOXYLESTERASE"/>
    <property type="match status" value="1"/>
</dbReference>
<sequence length="558" mass="64049">MVQVTVSEGTLEGQIVENEYGGSYCSFKGIPYAEPPVGDLRFKAPEPPLPYEGIRSAKEFGNVCYQGTKNGGWRGSEDCLYLNVYTPSIEPHKPWPIMFWIHGGSFKEGSGNDYLFAPEFLVRHGIILVTFNYRLGPLGFLCLHTGDIPGNAAMKDQVAALRWVKRNIRSFGGNPDNITIFGNSAGAACVCLHVISPMTKNLFKRAIAISGCATNWWTYTYDPIEKAFALAESLGFRSKDVEELCKFFKELPVETLADVNLPSNIGNNASRTNIFNNIHFAVVSEQRFGNNEVYFEGNINDVRTYNIHKGVEVMIGYNADEGVIVVPKVNEYDELVDDINGNLELLIPTPLYKHCLINQHNEIGMKIKTYYFKNDRLTRESWEQLSKYFSMETFVYDIMQWIQFTCAEKMYLYKFSCISERNIMSTRHGLFSSTRNKEVVVHADELGYIFNAKVMDKVDKHSDVYRMIDNVTTLFTNFAKYGNPTPDTSLGVTWLPYKLNEQNYLDIGNQLTSKIEPDYEEIKFWNEIYRQYATKYIKMPEVWHTIPREERHIKERII</sequence>